<keyword evidence="2" id="KW-1185">Reference proteome</keyword>
<accession>A0ACD5BD82</accession>
<sequence>MTRTIGDMSGIVQPGDTINVVLIGPDGLPTGVSHTTTVDHLGRYTGRQDVERGRAKVATINRPPRRR</sequence>
<evidence type="ECO:0000313" key="2">
    <source>
        <dbReference type="Proteomes" id="UP001456344"/>
    </source>
</evidence>
<dbReference type="EMBL" id="CP150484">
    <property type="protein sequence ID" value="WYW17353.1"/>
    <property type="molecule type" value="Genomic_DNA"/>
</dbReference>
<protein>
    <submittedName>
        <fullName evidence="1">Uncharacterized protein</fullName>
    </submittedName>
</protein>
<organism evidence="1 2">
    <name type="scientific">Amycolatopsis coloradensis</name>
    <dbReference type="NCBI Taxonomy" id="76021"/>
    <lineage>
        <taxon>Bacteria</taxon>
        <taxon>Bacillati</taxon>
        <taxon>Actinomycetota</taxon>
        <taxon>Actinomycetes</taxon>
        <taxon>Pseudonocardiales</taxon>
        <taxon>Pseudonocardiaceae</taxon>
        <taxon>Amycolatopsis</taxon>
    </lineage>
</organism>
<proteinExistence type="predicted"/>
<gene>
    <name evidence="1" type="ORF">LCL61_17530</name>
</gene>
<reference evidence="1" key="1">
    <citation type="submission" date="2023-10" db="EMBL/GenBank/DDBJ databases">
        <title>Whole genome sequencing of actinobacterial strain Amycolatopsis sp. (BCA-696) identifies the underlying plant growth-promoting genes.</title>
        <authorList>
            <person name="Gandham P."/>
            <person name="Vadla N."/>
            <person name="Saji A."/>
            <person name="Srinivas V."/>
            <person name="Ruperao P."/>
            <person name="Selvanayagam S."/>
            <person name="Saxena R.K."/>
            <person name="Rathore A."/>
            <person name="Gopalakrishnan S."/>
            <person name="Thakur V."/>
        </authorList>
    </citation>
    <scope>NUCLEOTIDE SEQUENCE</scope>
    <source>
        <strain evidence="1">BCA-696</strain>
    </source>
</reference>
<name>A0ACD5BD82_9PSEU</name>
<dbReference type="Proteomes" id="UP001456344">
    <property type="component" value="Chromosome"/>
</dbReference>
<evidence type="ECO:0000313" key="1">
    <source>
        <dbReference type="EMBL" id="WYW17353.1"/>
    </source>
</evidence>